<evidence type="ECO:0000256" key="1">
    <source>
        <dbReference type="ARBA" id="ARBA00004141"/>
    </source>
</evidence>
<feature type="transmembrane region" description="Helical" evidence="7">
    <location>
        <begin position="237"/>
        <end position="261"/>
    </location>
</feature>
<evidence type="ECO:0000256" key="5">
    <source>
        <dbReference type="ARBA" id="ARBA00022989"/>
    </source>
</evidence>
<name>E9E7H7_METAQ</name>
<feature type="transmembrane region" description="Helical" evidence="7">
    <location>
        <begin position="431"/>
        <end position="450"/>
    </location>
</feature>
<gene>
    <name evidence="8" type="ORF">MAC_05825</name>
</gene>
<protein>
    <submittedName>
        <fullName evidence="8">Vitamin B6 transporter, putative</fullName>
    </submittedName>
</protein>
<accession>E9E7H7</accession>
<feature type="transmembrane region" description="Helical" evidence="7">
    <location>
        <begin position="398"/>
        <end position="419"/>
    </location>
</feature>
<dbReference type="eggNOG" id="ENOG502QR29">
    <property type="taxonomic scope" value="Eukaryota"/>
</dbReference>
<dbReference type="OMA" id="YERWAWV"/>
<dbReference type="OrthoDB" id="2116389at2759"/>
<keyword evidence="5 7" id="KW-1133">Transmembrane helix</keyword>
<evidence type="ECO:0000313" key="8">
    <source>
        <dbReference type="EMBL" id="EFY88087.1"/>
    </source>
</evidence>
<comment type="similarity">
    <text evidence="2">Belongs to the purine-cytosine permease (2.A.39) family.</text>
</comment>
<dbReference type="PANTHER" id="PTHR31806:SF8">
    <property type="entry name" value="TRANSPORTER, PUTATIVE (AFU_ORTHOLOGUE AFUA_2G03000)-RELATED"/>
    <property type="match status" value="1"/>
</dbReference>
<dbReference type="InParanoid" id="E9E7H7"/>
<evidence type="ECO:0000256" key="3">
    <source>
        <dbReference type="ARBA" id="ARBA00022448"/>
    </source>
</evidence>
<dbReference type="Pfam" id="PF02133">
    <property type="entry name" value="Transp_cyt_pur"/>
    <property type="match status" value="1"/>
</dbReference>
<dbReference type="PANTHER" id="PTHR31806">
    <property type="entry name" value="PURINE-CYTOSINE PERMEASE FCY2-RELATED"/>
    <property type="match status" value="1"/>
</dbReference>
<keyword evidence="4 7" id="KW-0812">Transmembrane</keyword>
<feature type="transmembrane region" description="Helical" evidence="7">
    <location>
        <begin position="338"/>
        <end position="360"/>
    </location>
</feature>
<dbReference type="Proteomes" id="UP000002499">
    <property type="component" value="Unassembled WGS sequence"/>
</dbReference>
<feature type="transmembrane region" description="Helical" evidence="7">
    <location>
        <begin position="307"/>
        <end position="329"/>
    </location>
</feature>
<feature type="transmembrane region" description="Helical" evidence="7">
    <location>
        <begin position="268"/>
        <end position="287"/>
    </location>
</feature>
<sequence>MVSRLRPGPGHQNTQRLDEKGISRLSATGSTDEEANIPASDHELAAKLPVPSKLREINNRIENLAGFEARGITRVLPEERQPPSWSSDLQVAIMWYSANISLNNLAAAMLGPLAFELGFLDCAMCAVFGALVGSLTTAYMSIWGPQSGNRTMVSCHIYDTTFVVVKALYHIKINPHLTSVRVFANPQRFVQVILRFFMGYWPSKILCFLNIILMIGYATIDGIIGGQVLSAVSGGKMTIIVGIIVVSVVCWVVAVFGMALFHKYERYSWLPQTIALFILIGVAGPYFDASAPSKNSGALLAAQRLSFFNICLYVPNSWAGAASDFYVYYPEKTSKRKIFLLTLTGIWTAFTFVYLIAIGLGTGVANSPAWAEANGVSSGALIVAGYEPLKGFGRFCSVVVSLGVIANSIPSTYSAALGVQVLGRYFKVVPRYVWSTVIILIEFVLAVAGRDQLFTIFQNFCALMGYWAMIMFFIVLMEHLMFRGRRGFDWSRWEDKEYQPLGLAALASFLVGWAGAVLGMAQAWYTGPIAKLAEGGDVGLWIACGFTIISFPPLRALELRVFGR</sequence>
<evidence type="ECO:0000313" key="9">
    <source>
        <dbReference type="Proteomes" id="UP000002499"/>
    </source>
</evidence>
<feature type="transmembrane region" description="Helical" evidence="7">
    <location>
        <begin position="205"/>
        <end position="225"/>
    </location>
</feature>
<dbReference type="AlphaFoldDB" id="E9E7H7"/>
<keyword evidence="9" id="KW-1185">Reference proteome</keyword>
<evidence type="ECO:0000256" key="2">
    <source>
        <dbReference type="ARBA" id="ARBA00008974"/>
    </source>
</evidence>
<organism evidence="9">
    <name type="scientific">Metarhizium acridum (strain CQMa 102)</name>
    <dbReference type="NCBI Taxonomy" id="655827"/>
    <lineage>
        <taxon>Eukaryota</taxon>
        <taxon>Fungi</taxon>
        <taxon>Dikarya</taxon>
        <taxon>Ascomycota</taxon>
        <taxon>Pezizomycotina</taxon>
        <taxon>Sordariomycetes</taxon>
        <taxon>Hypocreomycetidae</taxon>
        <taxon>Hypocreales</taxon>
        <taxon>Clavicipitaceae</taxon>
        <taxon>Metarhizium</taxon>
    </lineage>
</organism>
<dbReference type="PIRSF" id="PIRSF002744">
    <property type="entry name" value="Pur-cyt_permease"/>
    <property type="match status" value="1"/>
</dbReference>
<evidence type="ECO:0000256" key="7">
    <source>
        <dbReference type="SAM" id="Phobius"/>
    </source>
</evidence>
<reference evidence="8 9" key="1">
    <citation type="journal article" date="2011" name="PLoS Genet.">
        <title>Genome sequencing and comparative transcriptomics of the model entomopathogenic fungi Metarhizium anisopliae and M. acridum.</title>
        <authorList>
            <person name="Gao Q."/>
            <person name="Jin K."/>
            <person name="Ying S.H."/>
            <person name="Zhang Y."/>
            <person name="Xiao G."/>
            <person name="Shang Y."/>
            <person name="Duan Z."/>
            <person name="Hu X."/>
            <person name="Xie X.Q."/>
            <person name="Zhou G."/>
            <person name="Peng G."/>
            <person name="Luo Z."/>
            <person name="Huang W."/>
            <person name="Wang B."/>
            <person name="Fang W."/>
            <person name="Wang S."/>
            <person name="Zhong Y."/>
            <person name="Ma L.J."/>
            <person name="St Leger R.J."/>
            <person name="Zhao G.P."/>
            <person name="Pei Y."/>
            <person name="Feng M.G."/>
            <person name="Xia Y."/>
            <person name="Wang C."/>
        </authorList>
    </citation>
    <scope>NUCLEOTIDE SEQUENCE [LARGE SCALE GENOMIC DNA]</scope>
    <source>
        <strain evidence="8 9">CQMa 102</strain>
    </source>
</reference>
<dbReference type="InterPro" id="IPR001248">
    <property type="entry name" value="Pur-cyt_permease"/>
</dbReference>
<dbReference type="EMBL" id="GL698516">
    <property type="protein sequence ID" value="EFY88087.1"/>
    <property type="molecule type" value="Genomic_DNA"/>
</dbReference>
<dbReference type="HOGENOM" id="CLU_026016_2_1_1"/>
<dbReference type="GO" id="GO:0005886">
    <property type="term" value="C:plasma membrane"/>
    <property type="evidence" value="ECO:0007669"/>
    <property type="project" value="TreeGrafter"/>
</dbReference>
<keyword evidence="6 7" id="KW-0472">Membrane</keyword>
<feature type="transmembrane region" description="Helical" evidence="7">
    <location>
        <begin position="538"/>
        <end position="557"/>
    </location>
</feature>
<evidence type="ECO:0000256" key="6">
    <source>
        <dbReference type="ARBA" id="ARBA00023136"/>
    </source>
</evidence>
<dbReference type="GO" id="GO:0000329">
    <property type="term" value="C:fungal-type vacuole membrane"/>
    <property type="evidence" value="ECO:0007669"/>
    <property type="project" value="TreeGrafter"/>
</dbReference>
<feature type="transmembrane region" description="Helical" evidence="7">
    <location>
        <begin position="501"/>
        <end position="526"/>
    </location>
</feature>
<dbReference type="Gene3D" id="1.10.4160.10">
    <property type="entry name" value="Hydantoin permease"/>
    <property type="match status" value="1"/>
</dbReference>
<dbReference type="InterPro" id="IPR026030">
    <property type="entry name" value="Pur-cyt_permease_Fcy2/21/22"/>
</dbReference>
<comment type="subcellular location">
    <subcellularLocation>
        <location evidence="1">Membrane</location>
        <topology evidence="1">Multi-pass membrane protein</topology>
    </subcellularLocation>
</comment>
<dbReference type="GO" id="GO:0022857">
    <property type="term" value="F:transmembrane transporter activity"/>
    <property type="evidence" value="ECO:0007669"/>
    <property type="project" value="InterPro"/>
</dbReference>
<keyword evidence="3" id="KW-0813">Transport</keyword>
<feature type="transmembrane region" description="Helical" evidence="7">
    <location>
        <begin position="456"/>
        <end position="480"/>
    </location>
</feature>
<dbReference type="FunCoup" id="E9E7H7">
    <property type="interactions" value="30"/>
</dbReference>
<proteinExistence type="inferred from homology"/>
<feature type="transmembrane region" description="Helical" evidence="7">
    <location>
        <begin position="117"/>
        <end position="142"/>
    </location>
</feature>
<evidence type="ECO:0000256" key="4">
    <source>
        <dbReference type="ARBA" id="ARBA00022692"/>
    </source>
</evidence>